<protein>
    <submittedName>
        <fullName evidence="2">Uncharacterized protein</fullName>
    </submittedName>
</protein>
<evidence type="ECO:0000256" key="1">
    <source>
        <dbReference type="ARBA" id="ARBA00007797"/>
    </source>
</evidence>
<dbReference type="PANTHER" id="PTHR12455:SF0">
    <property type="entry name" value="NUCLEOLAR COMPLEX PROTEIN 4 HOMOLOG"/>
    <property type="match status" value="1"/>
</dbReference>
<evidence type="ECO:0000313" key="3">
    <source>
        <dbReference type="Proteomes" id="UP000788993"/>
    </source>
</evidence>
<gene>
    <name evidence="2" type="ORF">OGATHE_002919</name>
</gene>
<dbReference type="GO" id="GO:0000480">
    <property type="term" value="P:endonucleolytic cleavage in 5'-ETS of tricistronic rRNA transcript (SSU-rRNA, 5.8S rRNA, LSU-rRNA)"/>
    <property type="evidence" value="ECO:0007669"/>
    <property type="project" value="EnsemblFungi"/>
</dbReference>
<dbReference type="Pfam" id="PF03914">
    <property type="entry name" value="CBF"/>
    <property type="match status" value="1"/>
</dbReference>
<dbReference type="GO" id="GO:0005829">
    <property type="term" value="C:cytosol"/>
    <property type="evidence" value="ECO:0007669"/>
    <property type="project" value="EnsemblFungi"/>
</dbReference>
<name>A0A1B7SLW4_9ASCO</name>
<dbReference type="AlphaFoldDB" id="A0A1B7SLW4"/>
<dbReference type="EMBL" id="JAEUBD010000983">
    <property type="protein sequence ID" value="KAH3670106.1"/>
    <property type="molecule type" value="Genomic_DNA"/>
</dbReference>
<dbReference type="InterPro" id="IPR027193">
    <property type="entry name" value="Noc4"/>
</dbReference>
<proteinExistence type="inferred from homology"/>
<comment type="similarity">
    <text evidence="1">Belongs to the CBF/MAK21 family.</text>
</comment>
<dbReference type="GO" id="GO:0032040">
    <property type="term" value="C:small-subunit processome"/>
    <property type="evidence" value="ECO:0007669"/>
    <property type="project" value="EnsemblFungi"/>
</dbReference>
<dbReference type="PANTHER" id="PTHR12455">
    <property type="entry name" value="NUCLEOLAR COMPLEX PROTEIN 4"/>
    <property type="match status" value="1"/>
</dbReference>
<dbReference type="GO" id="GO:0000447">
    <property type="term" value="P:endonucleolytic cleavage in ITS1 to separate SSU-rRNA from 5.8S rRNA and LSU-rRNA from tricistronic rRNA transcript (SSU-rRNA, 5.8S rRNA, LSU-rRNA)"/>
    <property type="evidence" value="ECO:0007669"/>
    <property type="project" value="EnsemblFungi"/>
</dbReference>
<dbReference type="GO" id="GO:0000472">
    <property type="term" value="P:endonucleolytic cleavage to generate mature 5'-end of SSU-rRNA from (SSU-rRNA, 5.8S rRNA, LSU-rRNA)"/>
    <property type="evidence" value="ECO:0007669"/>
    <property type="project" value="EnsemblFungi"/>
</dbReference>
<accession>A0A1B7SLW4</accession>
<reference evidence="2" key="1">
    <citation type="journal article" date="2021" name="Open Biol.">
        <title>Shared evolutionary footprints suggest mitochondrial oxidative damage underlies multiple complex I losses in fungi.</title>
        <authorList>
            <person name="Schikora-Tamarit M.A."/>
            <person name="Marcet-Houben M."/>
            <person name="Nosek J."/>
            <person name="Gabaldon T."/>
        </authorList>
    </citation>
    <scope>NUCLEOTIDE SEQUENCE</scope>
    <source>
        <strain evidence="2">NCAIM Y.01608</strain>
    </source>
</reference>
<organism evidence="2 3">
    <name type="scientific">Ogataea polymorpha</name>
    <dbReference type="NCBI Taxonomy" id="460523"/>
    <lineage>
        <taxon>Eukaryota</taxon>
        <taxon>Fungi</taxon>
        <taxon>Dikarya</taxon>
        <taxon>Ascomycota</taxon>
        <taxon>Saccharomycotina</taxon>
        <taxon>Pichiomycetes</taxon>
        <taxon>Pichiales</taxon>
        <taxon>Pichiaceae</taxon>
        <taxon>Ogataea</taxon>
    </lineage>
</organism>
<keyword evidence="3" id="KW-1185">Reference proteome</keyword>
<reference evidence="2" key="2">
    <citation type="submission" date="2021-01" db="EMBL/GenBank/DDBJ databases">
        <authorList>
            <person name="Schikora-Tamarit M.A."/>
        </authorList>
    </citation>
    <scope>NUCLEOTIDE SEQUENCE</scope>
    <source>
        <strain evidence="2">NCAIM Y.01608</strain>
    </source>
</reference>
<dbReference type="InterPro" id="IPR005612">
    <property type="entry name" value="CCAAT-binding_factor"/>
</dbReference>
<dbReference type="Proteomes" id="UP000788993">
    <property type="component" value="Unassembled WGS sequence"/>
</dbReference>
<sequence>MAPVRRKKAAETAKEPEKLTIERVKELHNQIRESPKYFNNIAILIDEYKTLLKEFGTDTNEDLNILTRFVSSTLVRVFDHIITTKQLKLTSFENEQKEIVRKWLKSKYNDFKLCLVETWKIDIDNEGTYALKMDNLDSLMKFVKIESKHFSSNNDEPFFSNRTYKLVLQHLLITGNLSQMLAHDATIDNFLILEFRESYFNKYWDLRYFFFSELISILETELDPHTQQLIVSNVITVIKPQPLYDLKNPELTMYVENPPKTVSNMRQFRSTFEKCILKLINLKLLPEQYKAFLFILHKRIIPFFNNPTKLMDFLTDSYNLGFNVKDISLSILSLNGLWELMRQFNLEYPDFYTKLYAILTPELLHLSYRSRFFRLLDIFMSSTHISSAIVASFIKRLGRLCLTAPPSGIVCVIPFVYNLLKRHPTCMLLIHCTERETADQFDDKEPDPAKTNALESSAWELEAVIHHYHPNVGSLAKIFTQPFNKYSYNMEDFLDWSYSKLVDNELNKRFKGELAVELESWDSLLGEEGYLKEYVY</sequence>
<dbReference type="RefSeq" id="XP_018212286.1">
    <property type="nucleotide sequence ID" value="XM_018353928.1"/>
</dbReference>
<dbReference type="GO" id="GO:0030692">
    <property type="term" value="C:Noc4p-Nop14p complex"/>
    <property type="evidence" value="ECO:0007669"/>
    <property type="project" value="EnsemblFungi"/>
</dbReference>
<comment type="caution">
    <text evidence="2">The sequence shown here is derived from an EMBL/GenBank/DDBJ whole genome shotgun (WGS) entry which is preliminary data.</text>
</comment>
<evidence type="ECO:0000313" key="2">
    <source>
        <dbReference type="EMBL" id="KAH3670106.1"/>
    </source>
</evidence>